<name>A0A158KC40_9BURK</name>
<dbReference type="AlphaFoldDB" id="A0A158KC40"/>
<dbReference type="EMBL" id="FCON02000079">
    <property type="protein sequence ID" value="SAL78657.1"/>
    <property type="molecule type" value="Genomic_DNA"/>
</dbReference>
<evidence type="ECO:0000313" key="1">
    <source>
        <dbReference type="EMBL" id="SAL78657.1"/>
    </source>
</evidence>
<protein>
    <submittedName>
        <fullName evidence="1">Nitroreductase family protein</fullName>
    </submittedName>
</protein>
<keyword evidence="2" id="KW-1185">Reference proteome</keyword>
<proteinExistence type="predicted"/>
<reference evidence="1" key="1">
    <citation type="submission" date="2016-01" db="EMBL/GenBank/DDBJ databases">
        <authorList>
            <person name="Peeters C."/>
        </authorList>
    </citation>
    <scope>NUCLEOTIDE SEQUENCE [LARGE SCALE GENOMIC DNA]</scope>
    <source>
        <strain evidence="1">LMG 22940</strain>
    </source>
</reference>
<dbReference type="SUPFAM" id="SSF55469">
    <property type="entry name" value="FMN-dependent nitroreductase-like"/>
    <property type="match status" value="1"/>
</dbReference>
<gene>
    <name evidence="1" type="ORF">AWB68_05471</name>
</gene>
<comment type="caution">
    <text evidence="1">The sequence shown here is derived from an EMBL/GenBank/DDBJ whole genome shotgun (WGS) entry which is preliminary data.</text>
</comment>
<accession>A0A158KC40</accession>
<dbReference type="InterPro" id="IPR000415">
    <property type="entry name" value="Nitroreductase-like"/>
</dbReference>
<evidence type="ECO:0000313" key="2">
    <source>
        <dbReference type="Proteomes" id="UP000054770"/>
    </source>
</evidence>
<organism evidence="1 2">
    <name type="scientific">Caballeronia choica</name>
    <dbReference type="NCBI Taxonomy" id="326476"/>
    <lineage>
        <taxon>Bacteria</taxon>
        <taxon>Pseudomonadati</taxon>
        <taxon>Pseudomonadota</taxon>
        <taxon>Betaproteobacteria</taxon>
        <taxon>Burkholderiales</taxon>
        <taxon>Burkholderiaceae</taxon>
        <taxon>Caballeronia</taxon>
    </lineage>
</organism>
<dbReference type="Proteomes" id="UP000054770">
    <property type="component" value="Unassembled WGS sequence"/>
</dbReference>
<sequence length="95" mass="10132">MHEHRCQRAHAAPLIIALGAAVAGDSHIPEVERLLSVGAATMNMLNAIHALGYGGSGRRARLPTMRGCMPRSGSNRRNVCWGFCLSARQGPLRSG</sequence>
<dbReference type="Gene3D" id="3.40.109.10">
    <property type="entry name" value="NADH Oxidase"/>
    <property type="match status" value="1"/>
</dbReference>
<dbReference type="GO" id="GO:0016491">
    <property type="term" value="F:oxidoreductase activity"/>
    <property type="evidence" value="ECO:0007669"/>
    <property type="project" value="InterPro"/>
</dbReference>